<dbReference type="GeneID" id="448364"/>
<reference evidence="2" key="3">
    <citation type="submission" date="2011-06" db="UniProtKB">
        <authorList>
            <consortium name="Ensembl"/>
        </authorList>
    </citation>
    <scope>IDENTIFICATION</scope>
</reference>
<evidence type="ECO:0000313" key="4">
    <source>
        <dbReference type="RefSeq" id="XP_017951695.1"/>
    </source>
</evidence>
<dbReference type="PaxDb" id="8364-ENSXETP00000026664"/>
<reference evidence="2" key="2">
    <citation type="journal article" date="2010" name="Science">
        <title>The genome of the Western clawed frog Xenopus tropicalis.</title>
        <authorList>
            <person name="Hellsten U."/>
            <person name="Harland R.M."/>
            <person name="Gilchrist M.J."/>
            <person name="Hendrix D."/>
            <person name="Jurka J."/>
            <person name="Kapitonov V."/>
            <person name="Ovcharenko I."/>
            <person name="Putnam N.H."/>
            <person name="Shu S."/>
            <person name="Taher L."/>
            <person name="Blitz I.L."/>
            <person name="Blumberg B."/>
            <person name="Dichmann D.S."/>
            <person name="Dubchak I."/>
            <person name="Amaya E."/>
            <person name="Detter J.C."/>
            <person name="Fletcher R."/>
            <person name="Gerhard D.S."/>
            <person name="Goodstein D."/>
            <person name="Graves T."/>
            <person name="Grigoriev I.V."/>
            <person name="Grimwood J."/>
            <person name="Kawashima T."/>
            <person name="Lindquist E."/>
            <person name="Lucas S.M."/>
            <person name="Mead P.E."/>
            <person name="Mitros T."/>
            <person name="Ogino H."/>
            <person name="Ohta Y."/>
            <person name="Poliakov A.V."/>
            <person name="Pollet N."/>
            <person name="Robert J."/>
            <person name="Salamov A."/>
            <person name="Sater A.K."/>
            <person name="Schmutz J."/>
            <person name="Terry A."/>
            <person name="Vize P.D."/>
            <person name="Warren W.C."/>
            <person name="Wells D."/>
            <person name="Wills A."/>
            <person name="Wilson R.K."/>
            <person name="Zimmerman L.B."/>
            <person name="Zorn A.M."/>
            <person name="Grainger R."/>
            <person name="Grammer T."/>
            <person name="Khokha M.K."/>
            <person name="Richardson P.M."/>
            <person name="Rokhsar D.S."/>
        </authorList>
    </citation>
    <scope>NUCLEOTIDE SEQUENCE [LARGE SCALE GENOMIC DNA]</scope>
    <source>
        <strain evidence="2">Nigerian</strain>
    </source>
</reference>
<evidence type="ECO:0000313" key="3">
    <source>
        <dbReference type="Proteomes" id="UP000008143"/>
    </source>
</evidence>
<accession>F7AJY9</accession>
<proteinExistence type="evidence at transcript level"/>
<dbReference type="OrthoDB" id="10421071at2759"/>
<organism evidence="1">
    <name type="scientific">Xenopus tropicalis</name>
    <name type="common">Western clawed frog</name>
    <name type="synonym">Silurana tropicalis</name>
    <dbReference type="NCBI Taxonomy" id="8364"/>
    <lineage>
        <taxon>Eukaryota</taxon>
        <taxon>Metazoa</taxon>
        <taxon>Chordata</taxon>
        <taxon>Craniata</taxon>
        <taxon>Vertebrata</taxon>
        <taxon>Euteleostomi</taxon>
        <taxon>Amphibia</taxon>
        <taxon>Batrachia</taxon>
        <taxon>Anura</taxon>
        <taxon>Pipoidea</taxon>
        <taxon>Pipidae</taxon>
        <taxon>Xenopodinae</taxon>
        <taxon>Xenopus</taxon>
        <taxon>Silurana</taxon>
    </lineage>
</organism>
<dbReference type="AGR" id="Xenbase:XB-GENE-5804925"/>
<evidence type="ECO:0000313" key="1">
    <source>
        <dbReference type="EMBL" id="CAJ81337.1"/>
    </source>
</evidence>
<dbReference type="RefSeq" id="XP_031746208.1">
    <property type="nucleotide sequence ID" value="XM_031890348.1"/>
</dbReference>
<accession>F7BHF1</accession>
<name>Q28DC8_XENTR</name>
<dbReference type="Ensembl" id="ENSXETT00000026664">
    <property type="protein sequence ID" value="ENSXETP00000026664"/>
    <property type="gene ID" value="ENSXETG00000012208"/>
</dbReference>
<evidence type="ECO:0000313" key="6">
    <source>
        <dbReference type="RefSeq" id="XP_031746208.1"/>
    </source>
</evidence>
<accession>Q28DC8</accession>
<sequence length="305" mass="34941">MHHMDKLQEEYTQVSLQGPSLPHQMPHQALLHPIQGLLLEITQEHQMPHLVPLGLFQEHLLGIIPQRQMPQLDQLLPIQEHPRVSTQQHRMPHLDLQDLTQELQEVSTLQHLMLLVGLIQELLLDSTQEHLQDHTQQHLLGSIQLHPILQHHLERHHNIQALLVPLALLLLLVVHTLHPVCPILDLLLHIANQVHHLLVLGRLAHGVHKVGSTQHHQICHIQQVRHMHLLVKVLVPYHQCHGELCLQVSGDQAPLFHSLEVLDHTQLLALIPKDTHAPVSVMDLWDQDVIVSSLFNQEMLEEESA</sequence>
<dbReference type="EMBL" id="CR855582">
    <property type="protein sequence ID" value="CAJ81337.1"/>
    <property type="molecule type" value="mRNA"/>
</dbReference>
<reference evidence="1" key="1">
    <citation type="submission" date="2006-10" db="EMBL/GenBank/DDBJ databases">
        <authorList>
            <person name="Amaya E."/>
            <person name="Ashurst J.L."/>
            <person name="Bonfield J.K."/>
            <person name="Croning M.D.R."/>
            <person name="Chen C-K."/>
            <person name="Davies R.M."/>
            <person name="Francis M.D."/>
            <person name="Garrett N."/>
            <person name="Gilchrist M.J."/>
            <person name="Grafham D.V."/>
            <person name="McLaren S.R."/>
            <person name="Papalopulu N."/>
            <person name="Rogers J."/>
            <person name="Smith J.C."/>
            <person name="Taylor R.G."/>
            <person name="Voigt J."/>
            <person name="Zorn A.M."/>
        </authorList>
    </citation>
    <scope>NUCLEOTIDE SEQUENCE</scope>
</reference>
<dbReference type="Proteomes" id="UP000008143">
    <property type="component" value="Chromosome 8"/>
</dbReference>
<dbReference type="RefSeq" id="XP_017951695.1">
    <property type="nucleotide sequence ID" value="XM_018096206.2"/>
</dbReference>
<protein>
    <submittedName>
        <fullName evidence="4 5">MAPK-interacting and spindle-stabilizing protein-like isoform X1</fullName>
    </submittedName>
    <submittedName>
        <fullName evidence="2">Mgc89226 protein</fullName>
    </submittedName>
    <submittedName>
        <fullName evidence="1">Novel protein</fullName>
    </submittedName>
</protein>
<gene>
    <name evidence="4 5 6 7" type="primary">MGC89226</name>
    <name evidence="2" type="synonym">mgc89226</name>
    <name evidence="1" type="ORF">TEgg106f07.1-001</name>
</gene>
<dbReference type="AlphaFoldDB" id="Q28DC8"/>
<dbReference type="Xenbase" id="XB-GENE-5804925">
    <property type="gene designation" value="MGC89226"/>
</dbReference>
<dbReference type="DNASU" id="448364"/>
<dbReference type="HOGENOM" id="CLU_912048_0_0_1"/>
<dbReference type="Bgee" id="ENSXETG00000012208">
    <property type="expression patterns" value="Expressed in 2-cell stage embryo and 13 other cell types or tissues"/>
</dbReference>
<evidence type="ECO:0000313" key="7">
    <source>
        <dbReference type="Xenbase" id="XB-GENE-5804925"/>
    </source>
</evidence>
<dbReference type="ExpressionAtlas" id="Q28DC8">
    <property type="expression patterns" value="baseline and differential"/>
</dbReference>
<dbReference type="STRING" id="8364.ENSXETP00000026664"/>
<keyword evidence="3" id="KW-1185">Reference proteome</keyword>
<evidence type="ECO:0000313" key="5">
    <source>
        <dbReference type="RefSeq" id="XP_017951696.1"/>
    </source>
</evidence>
<reference evidence="4 5" key="4">
    <citation type="submission" date="2025-04" db="UniProtKB">
        <authorList>
            <consortium name="RefSeq"/>
        </authorList>
    </citation>
    <scope>IDENTIFICATION</scope>
    <source>
        <strain evidence="4 5">Nigerian</strain>
        <tissue evidence="4 5">Liver and blood</tissue>
    </source>
</reference>
<evidence type="ECO:0000313" key="2">
    <source>
        <dbReference type="Ensembl" id="ENSXETP00000026664"/>
    </source>
</evidence>
<dbReference type="RefSeq" id="XP_017951696.1">
    <property type="nucleotide sequence ID" value="XM_018096207.2"/>
</dbReference>